<gene>
    <name evidence="1" type="ORF">TBK1r_00120</name>
</gene>
<reference evidence="1 2" key="1">
    <citation type="submission" date="2019-02" db="EMBL/GenBank/DDBJ databases">
        <title>Deep-cultivation of Planctomycetes and their phenomic and genomic characterization uncovers novel biology.</title>
        <authorList>
            <person name="Wiegand S."/>
            <person name="Jogler M."/>
            <person name="Boedeker C."/>
            <person name="Pinto D."/>
            <person name="Vollmers J."/>
            <person name="Rivas-Marin E."/>
            <person name="Kohn T."/>
            <person name="Peeters S.H."/>
            <person name="Heuer A."/>
            <person name="Rast P."/>
            <person name="Oberbeckmann S."/>
            <person name="Bunk B."/>
            <person name="Jeske O."/>
            <person name="Meyerdierks A."/>
            <person name="Storesund J.E."/>
            <person name="Kallscheuer N."/>
            <person name="Luecker S."/>
            <person name="Lage O.M."/>
            <person name="Pohl T."/>
            <person name="Merkel B.J."/>
            <person name="Hornburger P."/>
            <person name="Mueller R.-W."/>
            <person name="Bruemmer F."/>
            <person name="Labrenz M."/>
            <person name="Spormann A.M."/>
            <person name="Op den Camp H."/>
            <person name="Overmann J."/>
            <person name="Amann R."/>
            <person name="Jetten M.S.M."/>
            <person name="Mascher T."/>
            <person name="Medema M.H."/>
            <person name="Devos D.P."/>
            <person name="Kaster A.-K."/>
            <person name="Ovreas L."/>
            <person name="Rohde M."/>
            <person name="Galperin M.Y."/>
            <person name="Jogler C."/>
        </authorList>
    </citation>
    <scope>NUCLEOTIDE SEQUENCE [LARGE SCALE GENOMIC DNA]</scope>
    <source>
        <strain evidence="1 2">TBK1r</strain>
    </source>
</reference>
<accession>A0ABX5XGG6</accession>
<organism evidence="1 2">
    <name type="scientific">Stieleria magnilauensis</name>
    <dbReference type="NCBI Taxonomy" id="2527963"/>
    <lineage>
        <taxon>Bacteria</taxon>
        <taxon>Pseudomonadati</taxon>
        <taxon>Planctomycetota</taxon>
        <taxon>Planctomycetia</taxon>
        <taxon>Pirellulales</taxon>
        <taxon>Pirellulaceae</taxon>
        <taxon>Stieleria</taxon>
    </lineage>
</organism>
<evidence type="ECO:0000313" key="2">
    <source>
        <dbReference type="Proteomes" id="UP000318081"/>
    </source>
</evidence>
<dbReference type="Proteomes" id="UP000318081">
    <property type="component" value="Chromosome"/>
</dbReference>
<name>A0ABX5XGG6_9BACT</name>
<keyword evidence="2" id="KW-1185">Reference proteome</keyword>
<sequence length="322" mass="35791">MRLKAGHQPALVCRLQPPVSLLRSDPGMRLKAGHQPALVCRLQPPVSLLRSEGAITPTCQVACLPVRLRTAFDHTRIHPPREFACVMDGITEPVVLVLGHPIAGNPAQFALERAFASMDVGWRVFSCDVPPDRIDEAIAGAEVLGFRGLLLDQNLVTRLDEGAERSDLYWRGNPSESRWHTENVLSTWLETEIRKHFESLETEIGPLLWIGTPDPSFPSKIASEQSHSPIAWASTEAIEHARLIAIAETVDVSQWPRCQNATLVVDFANPENDLDQIRSLGYTVLGREQARIGILLESIQRWTGKQPMVDVLNEAIEEYLAV</sequence>
<protein>
    <submittedName>
        <fullName evidence="1">Uncharacterized protein</fullName>
    </submittedName>
</protein>
<evidence type="ECO:0000313" key="1">
    <source>
        <dbReference type="EMBL" id="QDV81097.1"/>
    </source>
</evidence>
<dbReference type="InterPro" id="IPR046346">
    <property type="entry name" value="Aminoacid_DH-like_N_sf"/>
</dbReference>
<dbReference type="EMBL" id="CP036432">
    <property type="protein sequence ID" value="QDV81097.1"/>
    <property type="molecule type" value="Genomic_DNA"/>
</dbReference>
<dbReference type="SUPFAM" id="SSF53223">
    <property type="entry name" value="Aminoacid dehydrogenase-like, N-terminal domain"/>
    <property type="match status" value="1"/>
</dbReference>
<proteinExistence type="predicted"/>